<evidence type="ECO:0000256" key="9">
    <source>
        <dbReference type="ARBA" id="ARBA00023136"/>
    </source>
</evidence>
<dbReference type="EMBL" id="JABBZE010000797">
    <property type="protein sequence ID" value="NMU93694.1"/>
    <property type="molecule type" value="Genomic_DNA"/>
</dbReference>
<dbReference type="InterPro" id="IPR036942">
    <property type="entry name" value="Beta-barrel_TonB_sf"/>
</dbReference>
<dbReference type="Pfam" id="PF00593">
    <property type="entry name" value="TonB_dep_Rec_b-barrel"/>
    <property type="match status" value="1"/>
</dbReference>
<organism evidence="13 14">
    <name type="scientific">Achromobacter ruhlandii</name>
    <dbReference type="NCBI Taxonomy" id="72557"/>
    <lineage>
        <taxon>Bacteria</taxon>
        <taxon>Pseudomonadati</taxon>
        <taxon>Pseudomonadota</taxon>
        <taxon>Betaproteobacteria</taxon>
        <taxon>Burkholderiales</taxon>
        <taxon>Alcaligenaceae</taxon>
        <taxon>Achromobacter</taxon>
    </lineage>
</organism>
<keyword evidence="7" id="KW-0406">Ion transport</keyword>
<dbReference type="Proteomes" id="UP000542405">
    <property type="component" value="Unassembled WGS sequence"/>
</dbReference>
<evidence type="ECO:0000256" key="8">
    <source>
        <dbReference type="ARBA" id="ARBA00023077"/>
    </source>
</evidence>
<proteinExistence type="inferred from homology"/>
<dbReference type="PANTHER" id="PTHR32552">
    <property type="entry name" value="FERRICHROME IRON RECEPTOR-RELATED"/>
    <property type="match status" value="1"/>
</dbReference>
<reference evidence="13 14" key="1">
    <citation type="submission" date="2020-04" db="EMBL/GenBank/DDBJ databases">
        <title>Achromobacter ruhlandii genome sequencing and assembly.</title>
        <authorList>
            <person name="Martins R.C.R."/>
            <person name="Perdigao-Neto L.V."/>
            <person name="Levin A.S.S."/>
            <person name="Costa S.F."/>
        </authorList>
    </citation>
    <scope>NUCLEOTIDE SEQUENCE [LARGE SCALE GENOMIC DNA]</scope>
    <source>
        <strain evidence="13 14">9035ralo</strain>
    </source>
</reference>
<keyword evidence="2 11" id="KW-0813">Transport</keyword>
<dbReference type="GO" id="GO:0009279">
    <property type="term" value="C:cell outer membrane"/>
    <property type="evidence" value="ECO:0007669"/>
    <property type="project" value="UniProtKB-SubCell"/>
</dbReference>
<dbReference type="GO" id="GO:0006826">
    <property type="term" value="P:iron ion transport"/>
    <property type="evidence" value="ECO:0007669"/>
    <property type="project" value="UniProtKB-KW"/>
</dbReference>
<evidence type="ECO:0000256" key="5">
    <source>
        <dbReference type="ARBA" id="ARBA00022692"/>
    </source>
</evidence>
<evidence type="ECO:0000256" key="2">
    <source>
        <dbReference type="ARBA" id="ARBA00022448"/>
    </source>
</evidence>
<evidence type="ECO:0000313" key="14">
    <source>
        <dbReference type="Proteomes" id="UP000542405"/>
    </source>
</evidence>
<comment type="similarity">
    <text evidence="11">Belongs to the TonB-dependent receptor family.</text>
</comment>
<evidence type="ECO:0000256" key="10">
    <source>
        <dbReference type="ARBA" id="ARBA00023237"/>
    </source>
</evidence>
<evidence type="ECO:0000313" key="13">
    <source>
        <dbReference type="EMBL" id="NMU93694.1"/>
    </source>
</evidence>
<keyword evidence="9 11" id="KW-0472">Membrane</keyword>
<protein>
    <submittedName>
        <fullName evidence="13">TonB-dependent receptor</fullName>
    </submittedName>
</protein>
<keyword evidence="13" id="KW-0675">Receptor</keyword>
<gene>
    <name evidence="13" type="ORF">HGQ98_30795</name>
</gene>
<keyword evidence="5 11" id="KW-0812">Transmembrane</keyword>
<evidence type="ECO:0000256" key="11">
    <source>
        <dbReference type="PROSITE-ProRule" id="PRU01360"/>
    </source>
</evidence>
<keyword evidence="6" id="KW-0408">Iron</keyword>
<evidence type="ECO:0000256" key="4">
    <source>
        <dbReference type="ARBA" id="ARBA00022496"/>
    </source>
</evidence>
<comment type="subcellular location">
    <subcellularLocation>
        <location evidence="1 11">Cell outer membrane</location>
        <topology evidence="1 11">Multi-pass membrane protein</topology>
    </subcellularLocation>
</comment>
<evidence type="ECO:0000259" key="12">
    <source>
        <dbReference type="Pfam" id="PF00593"/>
    </source>
</evidence>
<keyword evidence="8" id="KW-0798">TonB box</keyword>
<dbReference type="AlphaFoldDB" id="A0A848NRM6"/>
<feature type="non-terminal residue" evidence="13">
    <location>
        <position position="1"/>
    </location>
</feature>
<dbReference type="RefSeq" id="WP_169538123.1">
    <property type="nucleotide sequence ID" value="NZ_JABBZE010000797.1"/>
</dbReference>
<name>A0A848NRM6_9BURK</name>
<accession>A0A848NRM6</accession>
<dbReference type="InterPro" id="IPR039426">
    <property type="entry name" value="TonB-dep_rcpt-like"/>
</dbReference>
<evidence type="ECO:0000256" key="3">
    <source>
        <dbReference type="ARBA" id="ARBA00022452"/>
    </source>
</evidence>
<keyword evidence="10 11" id="KW-0998">Cell outer membrane</keyword>
<evidence type="ECO:0000256" key="7">
    <source>
        <dbReference type="ARBA" id="ARBA00023065"/>
    </source>
</evidence>
<keyword evidence="3 11" id="KW-1134">Transmembrane beta strand</keyword>
<evidence type="ECO:0000256" key="1">
    <source>
        <dbReference type="ARBA" id="ARBA00004571"/>
    </source>
</evidence>
<feature type="domain" description="TonB-dependent receptor-like beta-barrel" evidence="12">
    <location>
        <begin position="20"/>
        <end position="326"/>
    </location>
</feature>
<dbReference type="PANTHER" id="PTHR32552:SF81">
    <property type="entry name" value="TONB-DEPENDENT OUTER MEMBRANE RECEPTOR"/>
    <property type="match status" value="1"/>
</dbReference>
<sequence length="358" mass="39834">VQQATDFQPADLLPIARDHHFRNLSQELRLEGALGRAHWLVGLYADGDDHDLRNTQKMPRGQTDSVVRLRGQSGAAFTHWTVPLAERWTLEAGARVERDAVRFTPQGDSARRADWTRVTPKLALQYAFAPRQQVYASVADGFRAGGYNVFSPAADYAAYQPETLRAYEIGAKGWLPGNRLRYGAAFYVMTVDNMQVQQMPLPGLVYVTNAASARSIGAEFELEYLLGQGWSLQTGLGLNRTRFSHFRDGANDYSGNQNPFAPRLNGHLTARYDAPAGWYAQASLSGTGPVYLDAANRYRRNGYALVNLAAGVTVRQVEIAAYVNNLANRRYDAEGYQNGIVTVYSPPREVGLRLTWRL</sequence>
<dbReference type="Gene3D" id="2.40.170.20">
    <property type="entry name" value="TonB-dependent receptor, beta-barrel domain"/>
    <property type="match status" value="1"/>
</dbReference>
<dbReference type="PROSITE" id="PS52016">
    <property type="entry name" value="TONB_DEPENDENT_REC_3"/>
    <property type="match status" value="1"/>
</dbReference>
<evidence type="ECO:0000256" key="6">
    <source>
        <dbReference type="ARBA" id="ARBA00023004"/>
    </source>
</evidence>
<dbReference type="SUPFAM" id="SSF56935">
    <property type="entry name" value="Porins"/>
    <property type="match status" value="1"/>
</dbReference>
<dbReference type="InterPro" id="IPR000531">
    <property type="entry name" value="Beta-barrel_TonB"/>
</dbReference>
<keyword evidence="4" id="KW-0410">Iron transport</keyword>
<comment type="caution">
    <text evidence="13">The sequence shown here is derived from an EMBL/GenBank/DDBJ whole genome shotgun (WGS) entry which is preliminary data.</text>
</comment>